<keyword evidence="4 5" id="KW-0539">Nucleus</keyword>
<dbReference type="PROSITE" id="PS00027">
    <property type="entry name" value="HOMEOBOX_1"/>
    <property type="match status" value="1"/>
</dbReference>
<gene>
    <name evidence="8" type="ORF">NP493_586g01023</name>
</gene>
<reference evidence="8" key="1">
    <citation type="journal article" date="2023" name="Mol. Biol. Evol.">
        <title>Third-Generation Sequencing Reveals the Adaptive Role of the Epigenome in Three Deep-Sea Polychaetes.</title>
        <authorList>
            <person name="Perez M."/>
            <person name="Aroh O."/>
            <person name="Sun Y."/>
            <person name="Lan Y."/>
            <person name="Juniper S.K."/>
            <person name="Young C.R."/>
            <person name="Angers B."/>
            <person name="Qian P.Y."/>
        </authorList>
    </citation>
    <scope>NUCLEOTIDE SEQUENCE</scope>
    <source>
        <strain evidence="8">R07B-5</strain>
    </source>
</reference>
<dbReference type="GO" id="GO:0005634">
    <property type="term" value="C:nucleus"/>
    <property type="evidence" value="ECO:0007669"/>
    <property type="project" value="UniProtKB-SubCell"/>
</dbReference>
<dbReference type="InterPro" id="IPR001356">
    <property type="entry name" value="HD"/>
</dbReference>
<dbReference type="SUPFAM" id="SSF46689">
    <property type="entry name" value="Homeodomain-like"/>
    <property type="match status" value="1"/>
</dbReference>
<dbReference type="InterPro" id="IPR017970">
    <property type="entry name" value="Homeobox_CS"/>
</dbReference>
<evidence type="ECO:0000259" key="7">
    <source>
        <dbReference type="PROSITE" id="PS50071"/>
    </source>
</evidence>
<organism evidence="8 9">
    <name type="scientific">Ridgeia piscesae</name>
    <name type="common">Tubeworm</name>
    <dbReference type="NCBI Taxonomy" id="27915"/>
    <lineage>
        <taxon>Eukaryota</taxon>
        <taxon>Metazoa</taxon>
        <taxon>Spiralia</taxon>
        <taxon>Lophotrochozoa</taxon>
        <taxon>Annelida</taxon>
        <taxon>Polychaeta</taxon>
        <taxon>Sedentaria</taxon>
        <taxon>Canalipalpata</taxon>
        <taxon>Sabellida</taxon>
        <taxon>Siboglinidae</taxon>
        <taxon>Ridgeia</taxon>
    </lineage>
</organism>
<proteinExistence type="predicted"/>
<dbReference type="PANTHER" id="PTHR24339">
    <property type="entry name" value="HOMEOBOX PROTEIN EMX-RELATED"/>
    <property type="match status" value="1"/>
</dbReference>
<dbReference type="PRINTS" id="PR00031">
    <property type="entry name" value="HTHREPRESSR"/>
</dbReference>
<feature type="DNA-binding region" description="Homeobox" evidence="5">
    <location>
        <begin position="64"/>
        <end position="123"/>
    </location>
</feature>
<keyword evidence="9" id="KW-1185">Reference proteome</keyword>
<dbReference type="AlphaFoldDB" id="A0AAD9KUC4"/>
<dbReference type="GO" id="GO:0007420">
    <property type="term" value="P:brain development"/>
    <property type="evidence" value="ECO:0007669"/>
    <property type="project" value="TreeGrafter"/>
</dbReference>
<dbReference type="GO" id="GO:0000978">
    <property type="term" value="F:RNA polymerase II cis-regulatory region sequence-specific DNA binding"/>
    <property type="evidence" value="ECO:0007669"/>
    <property type="project" value="TreeGrafter"/>
</dbReference>
<evidence type="ECO:0000256" key="1">
    <source>
        <dbReference type="ARBA" id="ARBA00004123"/>
    </source>
</evidence>
<dbReference type="Proteomes" id="UP001209878">
    <property type="component" value="Unassembled WGS sequence"/>
</dbReference>
<comment type="caution">
    <text evidence="8">The sequence shown here is derived from an EMBL/GenBank/DDBJ whole genome shotgun (WGS) entry which is preliminary data.</text>
</comment>
<keyword evidence="2 5" id="KW-0238">DNA-binding</keyword>
<name>A0AAD9KUC4_RIDPI</name>
<dbReference type="GO" id="GO:0030182">
    <property type="term" value="P:neuron differentiation"/>
    <property type="evidence" value="ECO:0007669"/>
    <property type="project" value="TreeGrafter"/>
</dbReference>
<dbReference type="CDD" id="cd00086">
    <property type="entry name" value="homeodomain"/>
    <property type="match status" value="1"/>
</dbReference>
<accession>A0AAD9KUC4</accession>
<evidence type="ECO:0000313" key="8">
    <source>
        <dbReference type="EMBL" id="KAK2177672.1"/>
    </source>
</evidence>
<dbReference type="SMART" id="SM00389">
    <property type="entry name" value="HOX"/>
    <property type="match status" value="1"/>
</dbReference>
<keyword evidence="3 5" id="KW-0371">Homeobox</keyword>
<dbReference type="EMBL" id="JAODUO010000585">
    <property type="protein sequence ID" value="KAK2177672.1"/>
    <property type="molecule type" value="Genomic_DNA"/>
</dbReference>
<dbReference type="PANTHER" id="PTHR24339:SF28">
    <property type="entry name" value="E5-RELATED"/>
    <property type="match status" value="1"/>
</dbReference>
<dbReference type="InterPro" id="IPR020479">
    <property type="entry name" value="HD_metazoa"/>
</dbReference>
<sequence>MLKSVTDVSECDYRHDSTVTTGQLQGVQEHNASYPDYCRTLTIRDSSGQLKELVFPKALDLDRPKRARTTFSSEQLYRLEQEFLRNQYVVGRERTDLAQRLSLTETQVKVWFQNRRTKYKRDRDRDAETKHANAESAATCNILRMLQQRRPAVSGTTLGTNVVAHPAVYAGPGLLRNVTPETVLRLPPHLYAAPFT</sequence>
<evidence type="ECO:0000256" key="5">
    <source>
        <dbReference type="PROSITE-ProRule" id="PRU00108"/>
    </source>
</evidence>
<evidence type="ECO:0000313" key="9">
    <source>
        <dbReference type="Proteomes" id="UP001209878"/>
    </source>
</evidence>
<dbReference type="InterPro" id="IPR009057">
    <property type="entry name" value="Homeodomain-like_sf"/>
</dbReference>
<evidence type="ECO:0000256" key="4">
    <source>
        <dbReference type="ARBA" id="ARBA00023242"/>
    </source>
</evidence>
<feature type="domain" description="Homeobox" evidence="7">
    <location>
        <begin position="62"/>
        <end position="122"/>
    </location>
</feature>
<dbReference type="GO" id="GO:0000981">
    <property type="term" value="F:DNA-binding transcription factor activity, RNA polymerase II-specific"/>
    <property type="evidence" value="ECO:0007669"/>
    <property type="project" value="InterPro"/>
</dbReference>
<dbReference type="Pfam" id="PF00046">
    <property type="entry name" value="Homeodomain"/>
    <property type="match status" value="1"/>
</dbReference>
<dbReference type="InterPro" id="IPR050877">
    <property type="entry name" value="EMX-VAX-Noto_Homeobox_TFs"/>
</dbReference>
<dbReference type="FunFam" id="1.10.10.60:FF:000081">
    <property type="entry name" value="Empty spiracles homeobox 2"/>
    <property type="match status" value="1"/>
</dbReference>
<comment type="subcellular location">
    <subcellularLocation>
        <location evidence="1 5 6">Nucleus</location>
    </subcellularLocation>
</comment>
<dbReference type="PRINTS" id="PR00024">
    <property type="entry name" value="HOMEOBOX"/>
</dbReference>
<dbReference type="Gene3D" id="1.10.10.60">
    <property type="entry name" value="Homeodomain-like"/>
    <property type="match status" value="1"/>
</dbReference>
<dbReference type="PROSITE" id="PS50071">
    <property type="entry name" value="HOMEOBOX_2"/>
    <property type="match status" value="1"/>
</dbReference>
<evidence type="ECO:0000256" key="3">
    <source>
        <dbReference type="ARBA" id="ARBA00023155"/>
    </source>
</evidence>
<protein>
    <recommendedName>
        <fullName evidence="7">Homeobox domain-containing protein</fullName>
    </recommendedName>
</protein>
<evidence type="ECO:0000256" key="2">
    <source>
        <dbReference type="ARBA" id="ARBA00023125"/>
    </source>
</evidence>
<evidence type="ECO:0000256" key="6">
    <source>
        <dbReference type="RuleBase" id="RU000682"/>
    </source>
</evidence>
<dbReference type="InterPro" id="IPR000047">
    <property type="entry name" value="HTH_motif"/>
</dbReference>